<organism evidence="5 6">
    <name type="scientific">Neoroseomonas eburnea</name>
    <dbReference type="NCBI Taxonomy" id="1346889"/>
    <lineage>
        <taxon>Bacteria</taxon>
        <taxon>Pseudomonadati</taxon>
        <taxon>Pseudomonadota</taxon>
        <taxon>Alphaproteobacteria</taxon>
        <taxon>Acetobacterales</taxon>
        <taxon>Acetobacteraceae</taxon>
        <taxon>Neoroseomonas</taxon>
    </lineage>
</organism>
<gene>
    <name evidence="5" type="ORF">GXW74_20050</name>
</gene>
<dbReference type="Gene3D" id="1.10.10.60">
    <property type="entry name" value="Homeodomain-like"/>
    <property type="match status" value="1"/>
</dbReference>
<dbReference type="CDD" id="cd03136">
    <property type="entry name" value="GATase1_AraC_ArgR_like"/>
    <property type="match status" value="1"/>
</dbReference>
<keyword evidence="6" id="KW-1185">Reference proteome</keyword>
<evidence type="ECO:0000313" key="6">
    <source>
        <dbReference type="Proteomes" id="UP001138709"/>
    </source>
</evidence>
<dbReference type="PANTHER" id="PTHR43130">
    <property type="entry name" value="ARAC-FAMILY TRANSCRIPTIONAL REGULATOR"/>
    <property type="match status" value="1"/>
</dbReference>
<dbReference type="Gene3D" id="3.40.50.880">
    <property type="match status" value="1"/>
</dbReference>
<dbReference type="GO" id="GO:0003700">
    <property type="term" value="F:DNA-binding transcription factor activity"/>
    <property type="evidence" value="ECO:0007669"/>
    <property type="project" value="InterPro"/>
</dbReference>
<dbReference type="InterPro" id="IPR029062">
    <property type="entry name" value="Class_I_gatase-like"/>
</dbReference>
<dbReference type="PANTHER" id="PTHR43130:SF3">
    <property type="entry name" value="HTH-TYPE TRANSCRIPTIONAL REGULATOR RV1931C"/>
    <property type="match status" value="1"/>
</dbReference>
<dbReference type="SUPFAM" id="SSF46689">
    <property type="entry name" value="Homeodomain-like"/>
    <property type="match status" value="2"/>
</dbReference>
<evidence type="ECO:0000256" key="3">
    <source>
        <dbReference type="ARBA" id="ARBA00023163"/>
    </source>
</evidence>
<evidence type="ECO:0000259" key="4">
    <source>
        <dbReference type="PROSITE" id="PS01124"/>
    </source>
</evidence>
<dbReference type="GO" id="GO:0043565">
    <property type="term" value="F:sequence-specific DNA binding"/>
    <property type="evidence" value="ECO:0007669"/>
    <property type="project" value="InterPro"/>
</dbReference>
<dbReference type="InterPro" id="IPR009057">
    <property type="entry name" value="Homeodomain-like_sf"/>
</dbReference>
<dbReference type="RefSeq" id="WP_211848337.1">
    <property type="nucleotide sequence ID" value="NZ_JAAEDL010000023.1"/>
</dbReference>
<reference evidence="5" key="2">
    <citation type="journal article" date="2021" name="Syst. Appl. Microbiol.">
        <title>Roseomonas hellenica sp. nov., isolated from roots of wild-growing Alkanna tinctoria.</title>
        <authorList>
            <person name="Rat A."/>
            <person name="Naranjo H.D."/>
            <person name="Lebbe L."/>
            <person name="Cnockaert M."/>
            <person name="Krigas N."/>
            <person name="Grigoriadou K."/>
            <person name="Maloupa E."/>
            <person name="Willems A."/>
        </authorList>
    </citation>
    <scope>NUCLEOTIDE SEQUENCE</scope>
    <source>
        <strain evidence="5">LMG 31228</strain>
    </source>
</reference>
<feature type="domain" description="HTH araC/xylS-type" evidence="4">
    <location>
        <begin position="214"/>
        <end position="312"/>
    </location>
</feature>
<keyword evidence="1" id="KW-0805">Transcription regulation</keyword>
<protein>
    <submittedName>
        <fullName evidence="5">Helix-turn-helix domain-containing protein</fullName>
    </submittedName>
</protein>
<sequence length="328" mass="35754">MRCVALLVVPPVTDLDVAICHGLLRVAQHFAAVPPEILVLTGTGAPVACSNGRMVTPTHDDPAAIAAPDVVLILSNLRSPRSALRRFRPWLAQVARQGALIGGADYGVQIMAVCGLLDGHVATTHWDIAEAMREEFPRTRFVETLYIRDRSRITCAGHLALVDMMMEVIGEICGDAVRRMVAVEMLAPARRDAETPQRIGAITDVHAGRDPRFLAAVALMQAHIETPLRLPAIAAQSGLSARQLHTVFLRESGQAPRDYYLELRLDRGRTLLRFSALGIQEVSLACGFASATAFARAFRARAGMSARRFRARYANRLAPALARGRRAE</sequence>
<dbReference type="AlphaFoldDB" id="A0A9X9XGG0"/>
<keyword evidence="3" id="KW-0804">Transcription</keyword>
<dbReference type="InterPro" id="IPR052158">
    <property type="entry name" value="INH-QAR"/>
</dbReference>
<evidence type="ECO:0000256" key="2">
    <source>
        <dbReference type="ARBA" id="ARBA00023125"/>
    </source>
</evidence>
<keyword evidence="2" id="KW-0238">DNA-binding</keyword>
<dbReference type="InterPro" id="IPR018060">
    <property type="entry name" value="HTH_AraC"/>
</dbReference>
<dbReference type="SMART" id="SM00342">
    <property type="entry name" value="HTH_ARAC"/>
    <property type="match status" value="1"/>
</dbReference>
<reference evidence="5" key="1">
    <citation type="submission" date="2020-01" db="EMBL/GenBank/DDBJ databases">
        <authorList>
            <person name="Rat A."/>
        </authorList>
    </citation>
    <scope>NUCLEOTIDE SEQUENCE</scope>
    <source>
        <strain evidence="5">LMG 31228</strain>
    </source>
</reference>
<dbReference type="EMBL" id="JAAEDL010000023">
    <property type="protein sequence ID" value="MBR0682796.1"/>
    <property type="molecule type" value="Genomic_DNA"/>
</dbReference>
<dbReference type="SUPFAM" id="SSF52317">
    <property type="entry name" value="Class I glutamine amidotransferase-like"/>
    <property type="match status" value="1"/>
</dbReference>
<name>A0A9X9XGG0_9PROT</name>
<dbReference type="Proteomes" id="UP001138709">
    <property type="component" value="Unassembled WGS sequence"/>
</dbReference>
<proteinExistence type="predicted"/>
<accession>A0A9X9XGG0</accession>
<dbReference type="PROSITE" id="PS01124">
    <property type="entry name" value="HTH_ARAC_FAMILY_2"/>
    <property type="match status" value="1"/>
</dbReference>
<comment type="caution">
    <text evidence="5">The sequence shown here is derived from an EMBL/GenBank/DDBJ whole genome shotgun (WGS) entry which is preliminary data.</text>
</comment>
<evidence type="ECO:0000313" key="5">
    <source>
        <dbReference type="EMBL" id="MBR0682796.1"/>
    </source>
</evidence>
<evidence type="ECO:0000256" key="1">
    <source>
        <dbReference type="ARBA" id="ARBA00023015"/>
    </source>
</evidence>
<dbReference type="InterPro" id="IPR018062">
    <property type="entry name" value="HTH_AraC-typ_CS"/>
</dbReference>
<dbReference type="Pfam" id="PF12833">
    <property type="entry name" value="HTH_18"/>
    <property type="match status" value="1"/>
</dbReference>
<dbReference type="PROSITE" id="PS00041">
    <property type="entry name" value="HTH_ARAC_FAMILY_1"/>
    <property type="match status" value="1"/>
</dbReference>